<dbReference type="InterPro" id="IPR004401">
    <property type="entry name" value="YbaB/EbfC"/>
</dbReference>
<proteinExistence type="predicted"/>
<dbReference type="Pfam" id="PF02575">
    <property type="entry name" value="YbaB_DNA_bd"/>
    <property type="match status" value="1"/>
</dbReference>
<feature type="region of interest" description="Disordered" evidence="1">
    <location>
        <begin position="118"/>
        <end position="143"/>
    </location>
</feature>
<dbReference type="SUPFAM" id="SSF82607">
    <property type="entry name" value="YbaB-like"/>
    <property type="match status" value="1"/>
</dbReference>
<accession>A0A1S1MIM1</accession>
<evidence type="ECO:0000313" key="2">
    <source>
        <dbReference type="EMBL" id="OHU86032.1"/>
    </source>
</evidence>
<dbReference type="Proteomes" id="UP000179734">
    <property type="component" value="Unassembled WGS sequence"/>
</dbReference>
<keyword evidence="4" id="KW-1185">Reference proteome</keyword>
<name>A0A1S1MIM1_9MYCO</name>
<dbReference type="GO" id="GO:0003677">
    <property type="term" value="F:DNA binding"/>
    <property type="evidence" value="ECO:0007669"/>
    <property type="project" value="InterPro"/>
</dbReference>
<evidence type="ECO:0000256" key="1">
    <source>
        <dbReference type="SAM" id="MobiDB-lite"/>
    </source>
</evidence>
<dbReference type="RefSeq" id="WP_071030147.1">
    <property type="nucleotide sequence ID" value="NZ_MLQM01000276.1"/>
</dbReference>
<dbReference type="Proteomes" id="UP000238296">
    <property type="component" value="Unassembled WGS sequence"/>
</dbReference>
<dbReference type="EMBL" id="MLQM01000276">
    <property type="protein sequence ID" value="OHU86032.1"/>
    <property type="molecule type" value="Genomic_DNA"/>
</dbReference>
<evidence type="ECO:0000313" key="4">
    <source>
        <dbReference type="Proteomes" id="UP000179734"/>
    </source>
</evidence>
<dbReference type="InterPro" id="IPR036894">
    <property type="entry name" value="YbaB-like_sf"/>
</dbReference>
<reference evidence="3" key="3">
    <citation type="submission" date="2018-01" db="EMBL/GenBank/DDBJ databases">
        <authorList>
            <person name="Gaut B.S."/>
            <person name="Morton B.R."/>
            <person name="Clegg M.T."/>
            <person name="Duvall M.R."/>
        </authorList>
    </citation>
    <scope>NUCLEOTIDE SEQUENCE</scope>
    <source>
        <strain evidence="3">ATCC BAA-2683</strain>
    </source>
</reference>
<organism evidence="2 4">
    <name type="scientific">Mycobacterium talmoniae</name>
    <dbReference type="NCBI Taxonomy" id="1858794"/>
    <lineage>
        <taxon>Bacteria</taxon>
        <taxon>Bacillati</taxon>
        <taxon>Actinomycetota</taxon>
        <taxon>Actinomycetes</taxon>
        <taxon>Mycobacteriales</taxon>
        <taxon>Mycobacteriaceae</taxon>
        <taxon>Mycobacterium</taxon>
    </lineage>
</organism>
<protein>
    <submittedName>
        <fullName evidence="3">Nucleoid-associated protein YbaB</fullName>
    </submittedName>
</protein>
<evidence type="ECO:0000313" key="5">
    <source>
        <dbReference type="Proteomes" id="UP000238296"/>
    </source>
</evidence>
<dbReference type="EMBL" id="PPEA01000717">
    <property type="protein sequence ID" value="PQM44769.1"/>
    <property type="molecule type" value="Genomic_DNA"/>
</dbReference>
<dbReference type="AlphaFoldDB" id="A0A1S1MIM1"/>
<reference evidence="2 4" key="1">
    <citation type="submission" date="2016-10" db="EMBL/GenBank/DDBJ databases">
        <title>Genome sequence of Mycobacterium talmonii.</title>
        <authorList>
            <person name="Greninger A.L."/>
            <person name="Elliott B."/>
            <person name="Vasireddy S."/>
            <person name="Vasireddy R."/>
        </authorList>
    </citation>
    <scope>NUCLEOTIDE SEQUENCE [LARGE SCALE GENOMIC DNA]</scope>
    <source>
        <strain evidence="2">MO-5499</strain>
        <strain evidence="4">NE-TNMC-100812</strain>
    </source>
</reference>
<reference evidence="3 5" key="2">
    <citation type="journal article" date="2017" name="Int. J. Syst. Evol. Microbiol.">
        <title>Mycobacterium talmoniae sp. nov., a slowly growing mycobacterium isolated from human respiratory samples.</title>
        <authorList>
            <person name="Davidson R.M."/>
            <person name="DeGroote M.A."/>
            <person name="Marola J.L."/>
            <person name="Buss S."/>
            <person name="Jones V."/>
            <person name="McNeil M.R."/>
            <person name="Freifeld A.G."/>
            <person name="Elaine Epperson L."/>
            <person name="Hasan N.A."/>
            <person name="Jackson M."/>
            <person name="Iwen P.C."/>
            <person name="Salfinger M."/>
            <person name="Strong M."/>
        </authorList>
    </citation>
    <scope>NUCLEOTIDE SEQUENCE [LARGE SCALE GENOMIC DNA]</scope>
    <source>
        <strain evidence="3 5">ATCC BAA-2683</strain>
    </source>
</reference>
<evidence type="ECO:0000313" key="3">
    <source>
        <dbReference type="EMBL" id="PQM44769.1"/>
    </source>
</evidence>
<comment type="caution">
    <text evidence="2">The sequence shown here is derived from an EMBL/GenBank/DDBJ whole genome shotgun (WGS) entry which is preliminary data.</text>
</comment>
<sequence>MTSLAQSLMARMKKQRDLMQALAEHCKSISVRVTSRDQSVSAEVTASGEMTGLWLGPSATRLGADALAKLIVETAQAASRLALERQNFLIKEFNTRMAELQETPLTCWDGSTFVPRQLPGIPVPEQDPPIGENPAPTGPRRRL</sequence>
<dbReference type="Gene3D" id="3.30.1310.10">
    <property type="entry name" value="Nucleoid-associated protein YbaB-like domain"/>
    <property type="match status" value="1"/>
</dbReference>
<gene>
    <name evidence="3" type="primary">ybaB_3</name>
    <name evidence="2" type="ORF">BKN37_26260</name>
    <name evidence="3" type="ORF">C1Y40_05073</name>
</gene>